<keyword evidence="1" id="KW-0472">Membrane</keyword>
<reference evidence="2" key="1">
    <citation type="submission" date="2014-09" db="EMBL/GenBank/DDBJ databases">
        <authorList>
            <person name="Magalhaes I.L.F."/>
            <person name="Oliveira U."/>
            <person name="Santos F.R."/>
            <person name="Vidigal T.H.D.A."/>
            <person name="Brescovit A.D."/>
            <person name="Santos A.J."/>
        </authorList>
    </citation>
    <scope>NUCLEOTIDE SEQUENCE</scope>
    <source>
        <tissue evidence="2">Shoot tissue taken approximately 20 cm above the soil surface</tissue>
    </source>
</reference>
<accession>A0A0A9H0A8</accession>
<dbReference type="EMBL" id="GBRH01167699">
    <property type="protein sequence ID" value="JAE30197.1"/>
    <property type="molecule type" value="Transcribed_RNA"/>
</dbReference>
<keyword evidence="1" id="KW-1133">Transmembrane helix</keyword>
<name>A0A0A9H0A8_ARUDO</name>
<feature type="transmembrane region" description="Helical" evidence="1">
    <location>
        <begin position="63"/>
        <end position="86"/>
    </location>
</feature>
<feature type="transmembrane region" description="Helical" evidence="1">
    <location>
        <begin position="21"/>
        <end position="43"/>
    </location>
</feature>
<evidence type="ECO:0000256" key="1">
    <source>
        <dbReference type="SAM" id="Phobius"/>
    </source>
</evidence>
<protein>
    <submittedName>
        <fullName evidence="2">Uncharacterized protein</fullName>
    </submittedName>
</protein>
<organism evidence="2">
    <name type="scientific">Arundo donax</name>
    <name type="common">Giant reed</name>
    <name type="synonym">Donax arundinaceus</name>
    <dbReference type="NCBI Taxonomy" id="35708"/>
    <lineage>
        <taxon>Eukaryota</taxon>
        <taxon>Viridiplantae</taxon>
        <taxon>Streptophyta</taxon>
        <taxon>Embryophyta</taxon>
        <taxon>Tracheophyta</taxon>
        <taxon>Spermatophyta</taxon>
        <taxon>Magnoliopsida</taxon>
        <taxon>Liliopsida</taxon>
        <taxon>Poales</taxon>
        <taxon>Poaceae</taxon>
        <taxon>PACMAD clade</taxon>
        <taxon>Arundinoideae</taxon>
        <taxon>Arundineae</taxon>
        <taxon>Arundo</taxon>
    </lineage>
</organism>
<proteinExistence type="predicted"/>
<dbReference type="AlphaFoldDB" id="A0A0A9H0A8"/>
<keyword evidence="1" id="KW-0812">Transmembrane</keyword>
<evidence type="ECO:0000313" key="2">
    <source>
        <dbReference type="EMBL" id="JAE30197.1"/>
    </source>
</evidence>
<sequence length="113" mass="12116">MSICLGKKKRDRISSDHSRRLVACHLSIFSHISLALYGISYTIEHIEGAPARSIKNSSNTAPAVAMVLPVPTITSCLLGVIVSLTLHAGLTSMFLYNLFGLSLSLPVNFGSCL</sequence>
<reference evidence="2" key="2">
    <citation type="journal article" date="2015" name="Data Brief">
        <title>Shoot transcriptome of the giant reed, Arundo donax.</title>
        <authorList>
            <person name="Barrero R.A."/>
            <person name="Guerrero F.D."/>
            <person name="Moolhuijzen P."/>
            <person name="Goolsby J.A."/>
            <person name="Tidwell J."/>
            <person name="Bellgard S.E."/>
            <person name="Bellgard M.I."/>
        </authorList>
    </citation>
    <scope>NUCLEOTIDE SEQUENCE</scope>
    <source>
        <tissue evidence="2">Shoot tissue taken approximately 20 cm above the soil surface</tissue>
    </source>
</reference>